<organism evidence="2 3">
    <name type="scientific">Ancylostoma ceylanicum</name>
    <dbReference type="NCBI Taxonomy" id="53326"/>
    <lineage>
        <taxon>Eukaryota</taxon>
        <taxon>Metazoa</taxon>
        <taxon>Ecdysozoa</taxon>
        <taxon>Nematoda</taxon>
        <taxon>Chromadorea</taxon>
        <taxon>Rhabditida</taxon>
        <taxon>Rhabditina</taxon>
        <taxon>Rhabditomorpha</taxon>
        <taxon>Strongyloidea</taxon>
        <taxon>Ancylostomatidae</taxon>
        <taxon>Ancylostomatinae</taxon>
        <taxon>Ancylostoma</taxon>
    </lineage>
</organism>
<reference evidence="3" key="1">
    <citation type="journal article" date="2015" name="Nat. Genet.">
        <title>The genome and transcriptome of the zoonotic hookworm Ancylostoma ceylanicum identify infection-specific gene families.</title>
        <authorList>
            <person name="Schwarz E.M."/>
            <person name="Hu Y."/>
            <person name="Antoshechkin I."/>
            <person name="Miller M.M."/>
            <person name="Sternberg P.W."/>
            <person name="Aroian R.V."/>
        </authorList>
    </citation>
    <scope>NUCLEOTIDE SEQUENCE</scope>
    <source>
        <strain evidence="3">HY135</strain>
    </source>
</reference>
<feature type="region of interest" description="Disordered" evidence="1">
    <location>
        <begin position="49"/>
        <end position="73"/>
    </location>
</feature>
<evidence type="ECO:0000256" key="1">
    <source>
        <dbReference type="SAM" id="MobiDB-lite"/>
    </source>
</evidence>
<protein>
    <submittedName>
        <fullName evidence="2">Uncharacterized protein</fullName>
    </submittedName>
</protein>
<dbReference type="EMBL" id="JARK01001359">
    <property type="protein sequence ID" value="EYC19957.1"/>
    <property type="molecule type" value="Genomic_DNA"/>
</dbReference>
<dbReference type="AlphaFoldDB" id="A0A016UYU1"/>
<proteinExistence type="predicted"/>
<gene>
    <name evidence="2" type="primary">Acey_s0023.g798</name>
    <name evidence="2" type="ORF">Y032_0023g798</name>
</gene>
<accession>A0A016UYU1</accession>
<dbReference type="Proteomes" id="UP000024635">
    <property type="component" value="Unassembled WGS sequence"/>
</dbReference>
<evidence type="ECO:0000313" key="3">
    <source>
        <dbReference type="Proteomes" id="UP000024635"/>
    </source>
</evidence>
<sequence length="93" mass="10485">MLDFVRFCLNLVGKIKFELEYQFISHVFATAGSIHYALSIDISITCRKPGNGKFTPTLGRPSERSPRDKSNGDQIALNGAVLRKLWQSDGERR</sequence>
<name>A0A016UYU1_9BILA</name>
<evidence type="ECO:0000313" key="2">
    <source>
        <dbReference type="EMBL" id="EYC19957.1"/>
    </source>
</evidence>
<comment type="caution">
    <text evidence="2">The sequence shown here is derived from an EMBL/GenBank/DDBJ whole genome shotgun (WGS) entry which is preliminary data.</text>
</comment>
<feature type="compositionally biased region" description="Basic and acidic residues" evidence="1">
    <location>
        <begin position="61"/>
        <end position="71"/>
    </location>
</feature>
<keyword evidence="3" id="KW-1185">Reference proteome</keyword>